<gene>
    <name evidence="2" type="ORF">RchiOBHm_Chr4g0428661</name>
</gene>
<keyword evidence="1" id="KW-0472">Membrane</keyword>
<evidence type="ECO:0000256" key="1">
    <source>
        <dbReference type="SAM" id="Phobius"/>
    </source>
</evidence>
<feature type="transmembrane region" description="Helical" evidence="1">
    <location>
        <begin position="6"/>
        <end position="28"/>
    </location>
</feature>
<sequence>MDALYAIEAILHAFTEVIVTVIITFFSIRSAITQILARPEGIKTVLGAFL</sequence>
<keyword evidence="1" id="KW-1133">Transmembrane helix</keyword>
<reference evidence="2 3" key="1">
    <citation type="journal article" date="2018" name="Nat. Genet.">
        <title>The Rosa genome provides new insights in the design of modern roses.</title>
        <authorList>
            <person name="Bendahmane M."/>
        </authorList>
    </citation>
    <scope>NUCLEOTIDE SEQUENCE [LARGE SCALE GENOMIC DNA]</scope>
    <source>
        <strain evidence="3">cv. Old Blush</strain>
    </source>
</reference>
<dbReference type="Gramene" id="PRQ39752">
    <property type="protein sequence ID" value="PRQ39752"/>
    <property type="gene ID" value="RchiOBHm_Chr4g0428661"/>
</dbReference>
<dbReference type="EMBL" id="PDCK01000042">
    <property type="protein sequence ID" value="PRQ39752.1"/>
    <property type="molecule type" value="Genomic_DNA"/>
</dbReference>
<keyword evidence="1" id="KW-0812">Transmembrane</keyword>
<accession>A0A2P6QZZ5</accession>
<proteinExistence type="predicted"/>
<protein>
    <submittedName>
        <fullName evidence="2">Uncharacterized protein</fullName>
    </submittedName>
</protein>
<dbReference type="AlphaFoldDB" id="A0A2P6QZZ5"/>
<dbReference type="Proteomes" id="UP000238479">
    <property type="component" value="Chromosome 4"/>
</dbReference>
<evidence type="ECO:0000313" key="2">
    <source>
        <dbReference type="EMBL" id="PRQ39752.1"/>
    </source>
</evidence>
<comment type="caution">
    <text evidence="2">The sequence shown here is derived from an EMBL/GenBank/DDBJ whole genome shotgun (WGS) entry which is preliminary data.</text>
</comment>
<keyword evidence="3" id="KW-1185">Reference proteome</keyword>
<name>A0A2P6QZZ5_ROSCH</name>
<evidence type="ECO:0000313" key="3">
    <source>
        <dbReference type="Proteomes" id="UP000238479"/>
    </source>
</evidence>
<organism evidence="2 3">
    <name type="scientific">Rosa chinensis</name>
    <name type="common">China rose</name>
    <dbReference type="NCBI Taxonomy" id="74649"/>
    <lineage>
        <taxon>Eukaryota</taxon>
        <taxon>Viridiplantae</taxon>
        <taxon>Streptophyta</taxon>
        <taxon>Embryophyta</taxon>
        <taxon>Tracheophyta</taxon>
        <taxon>Spermatophyta</taxon>
        <taxon>Magnoliopsida</taxon>
        <taxon>eudicotyledons</taxon>
        <taxon>Gunneridae</taxon>
        <taxon>Pentapetalae</taxon>
        <taxon>rosids</taxon>
        <taxon>fabids</taxon>
        <taxon>Rosales</taxon>
        <taxon>Rosaceae</taxon>
        <taxon>Rosoideae</taxon>
        <taxon>Rosoideae incertae sedis</taxon>
        <taxon>Rosa</taxon>
    </lineage>
</organism>